<sequence length="87" mass="9448">MPVPADFVPGAPCWTELRTSDPRKATAFYGALFDWQTETGGEEYGSLQGQYTLFTKDGLPIAGLAPNEQGREPDTWCTYLASEDAAA</sequence>
<proteinExistence type="predicted"/>
<dbReference type="InterPro" id="IPR052164">
    <property type="entry name" value="Anthracycline_SecMetBiosynth"/>
</dbReference>
<dbReference type="Gene3D" id="3.10.180.10">
    <property type="entry name" value="2,3-Dihydroxybiphenyl 1,2-Dioxygenase, domain 1"/>
    <property type="match status" value="1"/>
</dbReference>
<gene>
    <name evidence="1" type="ORF">HER39_04090</name>
</gene>
<keyword evidence="2" id="KW-1185">Reference proteome</keyword>
<dbReference type="PANTHER" id="PTHR33993:SF10">
    <property type="entry name" value="CONSERVED PROTEIN"/>
    <property type="match status" value="1"/>
</dbReference>
<dbReference type="Proteomes" id="UP000523795">
    <property type="component" value="Unassembled WGS sequence"/>
</dbReference>
<evidence type="ECO:0000313" key="1">
    <source>
        <dbReference type="EMBL" id="NKX49766.1"/>
    </source>
</evidence>
<evidence type="ECO:0000313" key="2">
    <source>
        <dbReference type="Proteomes" id="UP000523795"/>
    </source>
</evidence>
<protein>
    <submittedName>
        <fullName evidence="1">VOC family protein</fullName>
    </submittedName>
</protein>
<dbReference type="SUPFAM" id="SSF54593">
    <property type="entry name" value="Glyoxalase/Bleomycin resistance protein/Dihydroxybiphenyl dioxygenase"/>
    <property type="match status" value="1"/>
</dbReference>
<dbReference type="EMBL" id="JAAZSR010000037">
    <property type="protein sequence ID" value="NKX49766.1"/>
    <property type="molecule type" value="Genomic_DNA"/>
</dbReference>
<organism evidence="1 2">
    <name type="scientific">Arthrobacter deserti</name>
    <dbReference type="NCBI Taxonomy" id="1742687"/>
    <lineage>
        <taxon>Bacteria</taxon>
        <taxon>Bacillati</taxon>
        <taxon>Actinomycetota</taxon>
        <taxon>Actinomycetes</taxon>
        <taxon>Micrococcales</taxon>
        <taxon>Micrococcaceae</taxon>
        <taxon>Arthrobacter</taxon>
    </lineage>
</organism>
<comment type="caution">
    <text evidence="1">The sequence shown here is derived from an EMBL/GenBank/DDBJ whole genome shotgun (WGS) entry which is preliminary data.</text>
</comment>
<feature type="non-terminal residue" evidence="1">
    <location>
        <position position="87"/>
    </location>
</feature>
<dbReference type="PANTHER" id="PTHR33993">
    <property type="entry name" value="GLYOXALASE-RELATED"/>
    <property type="match status" value="1"/>
</dbReference>
<name>A0ABX1JNF6_9MICC</name>
<reference evidence="1 2" key="1">
    <citation type="submission" date="2020-04" db="EMBL/GenBank/DDBJ databases">
        <authorList>
            <person name="Liu S."/>
        </authorList>
    </citation>
    <scope>NUCLEOTIDE SEQUENCE [LARGE SCALE GENOMIC DNA]</scope>
    <source>
        <strain evidence="1 2">CGMCC 1.15091</strain>
    </source>
</reference>
<dbReference type="InterPro" id="IPR029068">
    <property type="entry name" value="Glyas_Bleomycin-R_OHBP_Dase"/>
</dbReference>
<accession>A0ABX1JNF6</accession>